<evidence type="ECO:0000256" key="2">
    <source>
        <dbReference type="ARBA" id="ARBA00006219"/>
    </source>
</evidence>
<dbReference type="Proteomes" id="UP001162156">
    <property type="component" value="Unassembled WGS sequence"/>
</dbReference>
<feature type="domain" description="Aminoglycoside phosphotransferase" evidence="10">
    <location>
        <begin position="33"/>
        <end position="278"/>
    </location>
</feature>
<dbReference type="EMBL" id="JANEYF010002681">
    <property type="protein sequence ID" value="KAJ8943391.1"/>
    <property type="molecule type" value="Genomic_DNA"/>
</dbReference>
<comment type="subcellular location">
    <subcellularLocation>
        <location evidence="1">Cytoplasm</location>
    </subcellularLocation>
</comment>
<evidence type="ECO:0000313" key="11">
    <source>
        <dbReference type="EMBL" id="KAJ8943391.1"/>
    </source>
</evidence>
<keyword evidence="4" id="KW-0808">Transferase</keyword>
<evidence type="ECO:0000256" key="9">
    <source>
        <dbReference type="ARBA" id="ARBA00040505"/>
    </source>
</evidence>
<dbReference type="PANTHER" id="PTHR21064:SF1">
    <property type="entry name" value="HYDROXYLYSINE KINASE"/>
    <property type="match status" value="1"/>
</dbReference>
<evidence type="ECO:0000256" key="4">
    <source>
        <dbReference type="ARBA" id="ARBA00022679"/>
    </source>
</evidence>
<keyword evidence="5" id="KW-0418">Kinase</keyword>
<dbReference type="FunFam" id="3.90.1200.10:FF:000007">
    <property type="entry name" value="hydroxylysine kinase isoform X1"/>
    <property type="match status" value="1"/>
</dbReference>
<dbReference type="GO" id="GO:0005737">
    <property type="term" value="C:cytoplasm"/>
    <property type="evidence" value="ECO:0007669"/>
    <property type="project" value="UniProtKB-SubCell"/>
</dbReference>
<dbReference type="InterPro" id="IPR050249">
    <property type="entry name" value="Pseudomonas-type_ThrB"/>
</dbReference>
<evidence type="ECO:0000256" key="1">
    <source>
        <dbReference type="ARBA" id="ARBA00004496"/>
    </source>
</evidence>
<protein>
    <recommendedName>
        <fullName evidence="9">Hydroxylysine kinase</fullName>
        <ecNumber evidence="8">2.7.1.81</ecNumber>
    </recommendedName>
</protein>
<proteinExistence type="inferred from homology"/>
<organism evidence="11 12">
    <name type="scientific">Rhamnusium bicolor</name>
    <dbReference type="NCBI Taxonomy" id="1586634"/>
    <lineage>
        <taxon>Eukaryota</taxon>
        <taxon>Metazoa</taxon>
        <taxon>Ecdysozoa</taxon>
        <taxon>Arthropoda</taxon>
        <taxon>Hexapoda</taxon>
        <taxon>Insecta</taxon>
        <taxon>Pterygota</taxon>
        <taxon>Neoptera</taxon>
        <taxon>Endopterygota</taxon>
        <taxon>Coleoptera</taxon>
        <taxon>Polyphaga</taxon>
        <taxon>Cucujiformia</taxon>
        <taxon>Chrysomeloidea</taxon>
        <taxon>Cerambycidae</taxon>
        <taxon>Lepturinae</taxon>
        <taxon>Rhagiini</taxon>
        <taxon>Rhamnusium</taxon>
    </lineage>
</organism>
<comment type="similarity">
    <text evidence="2">Belongs to the aminoglycoside phosphotransferase family.</text>
</comment>
<sequence>MDHSLFKMENILQPGVSIKPNASVQDRLLNFNGYDDKNYHVIVESKNNNSGSICDDGYVLKFINSLDSKRPQTYEAQNALLLHLGAKGVTCSKPILTKAGIYFSKVKLSSGEHIVRLLEFINGTIFYQVQNTPSLLFQAGAFVAKIDTALKDFHHPAYDTHISLWMLESLPKLPQFLFAIPNEERRKLVLEVIHEFEERVLSISNTLERGMIHGDFNEQNIIVQKEDDEWRIKAVIDFGDSHIACYLYELAIAMTYMIVEAKDIDAGGYVLAGYLSVRELPEREYRLLKVCIAARLCQSLVIGAYSNLQDPTNTYVMRTAAHGWMILEKIWAEPECKLLEKWKSTVFSENMKLQK</sequence>
<dbReference type="InterPro" id="IPR002575">
    <property type="entry name" value="Aminoglycoside_PTrfase"/>
</dbReference>
<comment type="function">
    <text evidence="7">Catalyzes the GTP-dependent phosphorylation of 5-hydroxy-L-lysine.</text>
</comment>
<gene>
    <name evidence="11" type="ORF">NQ314_009760</name>
</gene>
<reference evidence="11" key="1">
    <citation type="journal article" date="2023" name="Insect Mol. Biol.">
        <title>Genome sequencing provides insights into the evolution of gene families encoding plant cell wall-degrading enzymes in longhorned beetles.</title>
        <authorList>
            <person name="Shin N.R."/>
            <person name="Okamura Y."/>
            <person name="Kirsch R."/>
            <person name="Pauchet Y."/>
        </authorList>
    </citation>
    <scope>NUCLEOTIDE SEQUENCE</scope>
    <source>
        <strain evidence="11">RBIC_L_NR</strain>
    </source>
</reference>
<name>A0AAV8XWR9_9CUCU</name>
<evidence type="ECO:0000256" key="5">
    <source>
        <dbReference type="ARBA" id="ARBA00022777"/>
    </source>
</evidence>
<keyword evidence="12" id="KW-1185">Reference proteome</keyword>
<dbReference type="GO" id="GO:0047992">
    <property type="term" value="F:hydroxylysine kinase activity"/>
    <property type="evidence" value="ECO:0007669"/>
    <property type="project" value="UniProtKB-EC"/>
</dbReference>
<dbReference type="InterPro" id="IPR011009">
    <property type="entry name" value="Kinase-like_dom_sf"/>
</dbReference>
<keyword evidence="3" id="KW-0963">Cytoplasm</keyword>
<evidence type="ECO:0000256" key="8">
    <source>
        <dbReference type="ARBA" id="ARBA00038873"/>
    </source>
</evidence>
<dbReference type="Gene3D" id="3.30.200.20">
    <property type="entry name" value="Phosphorylase Kinase, domain 1"/>
    <property type="match status" value="1"/>
</dbReference>
<comment type="caution">
    <text evidence="11">The sequence shown here is derived from an EMBL/GenBank/DDBJ whole genome shotgun (WGS) entry which is preliminary data.</text>
</comment>
<dbReference type="PANTHER" id="PTHR21064">
    <property type="entry name" value="AMINOGLYCOSIDE PHOSPHOTRANSFERASE DOMAIN-CONTAINING PROTEIN-RELATED"/>
    <property type="match status" value="1"/>
</dbReference>
<evidence type="ECO:0000313" key="12">
    <source>
        <dbReference type="Proteomes" id="UP001162156"/>
    </source>
</evidence>
<accession>A0AAV8XWR9</accession>
<evidence type="ECO:0000256" key="6">
    <source>
        <dbReference type="ARBA" id="ARBA00036820"/>
    </source>
</evidence>
<evidence type="ECO:0000256" key="7">
    <source>
        <dbReference type="ARBA" id="ARBA00037368"/>
    </source>
</evidence>
<evidence type="ECO:0000259" key="10">
    <source>
        <dbReference type="Pfam" id="PF01636"/>
    </source>
</evidence>
<dbReference type="SUPFAM" id="SSF56112">
    <property type="entry name" value="Protein kinase-like (PK-like)"/>
    <property type="match status" value="1"/>
</dbReference>
<comment type="catalytic activity">
    <reaction evidence="6">
        <text>(5R)-5-hydroxy-L-lysine + GTP = (5R)-5-phosphooxy-L-lysine + GDP + H(+)</text>
        <dbReference type="Rhea" id="RHEA:19049"/>
        <dbReference type="ChEBI" id="CHEBI:15378"/>
        <dbReference type="ChEBI" id="CHEBI:37565"/>
        <dbReference type="ChEBI" id="CHEBI:57882"/>
        <dbReference type="ChEBI" id="CHEBI:58189"/>
        <dbReference type="ChEBI" id="CHEBI:58357"/>
        <dbReference type="EC" id="2.7.1.81"/>
    </reaction>
</comment>
<dbReference type="Pfam" id="PF01636">
    <property type="entry name" value="APH"/>
    <property type="match status" value="1"/>
</dbReference>
<evidence type="ECO:0000256" key="3">
    <source>
        <dbReference type="ARBA" id="ARBA00022490"/>
    </source>
</evidence>
<dbReference type="EC" id="2.7.1.81" evidence="8"/>
<dbReference type="AlphaFoldDB" id="A0AAV8XWR9"/>
<dbReference type="Gene3D" id="3.90.1200.10">
    <property type="match status" value="1"/>
</dbReference>